<feature type="repeat" description="WD" evidence="3">
    <location>
        <begin position="91"/>
        <end position="132"/>
    </location>
</feature>
<dbReference type="InterPro" id="IPR015943">
    <property type="entry name" value="WD40/YVTN_repeat-like_dom_sf"/>
</dbReference>
<dbReference type="InterPro" id="IPR036322">
    <property type="entry name" value="WD40_repeat_dom_sf"/>
</dbReference>
<dbReference type="PROSITE" id="PS50082">
    <property type="entry name" value="WD_REPEATS_2"/>
    <property type="match status" value="4"/>
</dbReference>
<feature type="repeat" description="WD" evidence="3">
    <location>
        <begin position="49"/>
        <end position="90"/>
    </location>
</feature>
<keyword evidence="1 3" id="KW-0853">WD repeat</keyword>
<gene>
    <name evidence="4" type="ORF">M9Y10_023242</name>
</gene>
<keyword evidence="5" id="KW-1185">Reference proteome</keyword>
<sequence>MWKLDFQLRRHSAPVHNVDISPDMLFLASASTDRSVGLTNLLTRHTNYLQGHQDAVLNVSFSPDASQIVSCSSDGTAILWDTQSGEKLGSFKGHQYTVRSVCFSPDGKYVATASNDQTAQIWSLNKLTKRHVLNGINGWVRDVKWNGNTIAIAGNDSKILIFDSRTVKPVQSIPTNTTADITSISFHTSGSCIGSGSSDQNVRIFDLRTTSLLQKHAAHTAPITRVAFSPYDDELISVGKDCYARIWNLKTASIEACFKHETGVLGCCWFPSSKGFATCCEDRRICTYKIQNLGNDINDYELDSGNIMYALDRMQSELTNLANTMNSLDKRLLLQEEKLQWLIDIDEPIKKAAKH</sequence>
<dbReference type="CDD" id="cd00200">
    <property type="entry name" value="WD40"/>
    <property type="match status" value="1"/>
</dbReference>
<evidence type="ECO:0000256" key="1">
    <source>
        <dbReference type="ARBA" id="ARBA00022574"/>
    </source>
</evidence>
<dbReference type="Pfam" id="PF00400">
    <property type="entry name" value="WD40"/>
    <property type="match status" value="6"/>
</dbReference>
<evidence type="ECO:0000256" key="3">
    <source>
        <dbReference type="PROSITE-ProRule" id="PRU00221"/>
    </source>
</evidence>
<reference evidence="4 5" key="1">
    <citation type="submission" date="2024-04" db="EMBL/GenBank/DDBJ databases">
        <title>Tritrichomonas musculus Genome.</title>
        <authorList>
            <person name="Alves-Ferreira E."/>
            <person name="Grigg M."/>
            <person name="Lorenzi H."/>
            <person name="Galac M."/>
        </authorList>
    </citation>
    <scope>NUCLEOTIDE SEQUENCE [LARGE SCALE GENOMIC DNA]</scope>
    <source>
        <strain evidence="4 5">EAF2021</strain>
    </source>
</reference>
<dbReference type="InterPro" id="IPR001680">
    <property type="entry name" value="WD40_rpt"/>
</dbReference>
<proteinExistence type="predicted"/>
<dbReference type="PANTHER" id="PTHR19879:SF9">
    <property type="entry name" value="TRANSCRIPTION INITIATION FACTOR TFIID SUBUNIT 5"/>
    <property type="match status" value="1"/>
</dbReference>
<feature type="repeat" description="WD" evidence="3">
    <location>
        <begin position="174"/>
        <end position="215"/>
    </location>
</feature>
<evidence type="ECO:0000313" key="5">
    <source>
        <dbReference type="Proteomes" id="UP001470230"/>
    </source>
</evidence>
<dbReference type="SMART" id="SM00320">
    <property type="entry name" value="WD40"/>
    <property type="match status" value="7"/>
</dbReference>
<protein>
    <submittedName>
        <fullName evidence="4">POC1 centriolar protein A</fullName>
    </submittedName>
</protein>
<dbReference type="InterPro" id="IPR019775">
    <property type="entry name" value="WD40_repeat_CS"/>
</dbReference>
<accession>A0ABR2KUL4</accession>
<dbReference type="Gene3D" id="2.130.10.10">
    <property type="entry name" value="YVTN repeat-like/Quinoprotein amine dehydrogenase"/>
    <property type="match status" value="3"/>
</dbReference>
<dbReference type="Proteomes" id="UP001470230">
    <property type="component" value="Unassembled WGS sequence"/>
</dbReference>
<evidence type="ECO:0000313" key="4">
    <source>
        <dbReference type="EMBL" id="KAK8894804.1"/>
    </source>
</evidence>
<feature type="repeat" description="WD" evidence="3">
    <location>
        <begin position="216"/>
        <end position="257"/>
    </location>
</feature>
<dbReference type="PANTHER" id="PTHR19879">
    <property type="entry name" value="TRANSCRIPTION INITIATION FACTOR TFIID"/>
    <property type="match status" value="1"/>
</dbReference>
<dbReference type="PRINTS" id="PR00320">
    <property type="entry name" value="GPROTEINBRPT"/>
</dbReference>
<dbReference type="InterPro" id="IPR020472">
    <property type="entry name" value="WD40_PAC1"/>
</dbReference>
<evidence type="ECO:0000256" key="2">
    <source>
        <dbReference type="ARBA" id="ARBA00022737"/>
    </source>
</evidence>
<dbReference type="PRINTS" id="PR00319">
    <property type="entry name" value="GPROTEINB"/>
</dbReference>
<comment type="caution">
    <text evidence="4">The sequence shown here is derived from an EMBL/GenBank/DDBJ whole genome shotgun (WGS) entry which is preliminary data.</text>
</comment>
<organism evidence="4 5">
    <name type="scientific">Tritrichomonas musculus</name>
    <dbReference type="NCBI Taxonomy" id="1915356"/>
    <lineage>
        <taxon>Eukaryota</taxon>
        <taxon>Metamonada</taxon>
        <taxon>Parabasalia</taxon>
        <taxon>Tritrichomonadida</taxon>
        <taxon>Tritrichomonadidae</taxon>
        <taxon>Tritrichomonas</taxon>
    </lineage>
</organism>
<keyword evidence="2" id="KW-0677">Repeat</keyword>
<dbReference type="InterPro" id="IPR001632">
    <property type="entry name" value="WD40_G-protein_beta-like"/>
</dbReference>
<dbReference type="SUPFAM" id="SSF50978">
    <property type="entry name" value="WD40 repeat-like"/>
    <property type="match status" value="1"/>
</dbReference>
<name>A0ABR2KUL4_9EUKA</name>
<dbReference type="PROSITE" id="PS50294">
    <property type="entry name" value="WD_REPEATS_REGION"/>
    <property type="match status" value="3"/>
</dbReference>
<dbReference type="EMBL" id="JAPFFF010000003">
    <property type="protein sequence ID" value="KAK8894804.1"/>
    <property type="molecule type" value="Genomic_DNA"/>
</dbReference>
<dbReference type="PROSITE" id="PS00678">
    <property type="entry name" value="WD_REPEATS_1"/>
    <property type="match status" value="2"/>
</dbReference>